<evidence type="ECO:0000313" key="1">
    <source>
        <dbReference type="EMBL" id="AAD43986.1"/>
    </source>
</evidence>
<name>Q9WWD7_AGRTU</name>
<sequence>MRHPPRCLIPNWDEAEQRVVNIGHCPPVRCENLVRVSTNLPIISRQLQCQKADVRSRPGETWQEWKRRLSLDRGTRDDSFGACPRCLAGPYEAASVSSGPVAADISPNAVELANIRSSPDNLVPMCFHQTLLAPPSRGLTSPSRLSRSGASFLCRGHGWVSSRSIRPERSCR</sequence>
<proteinExistence type="predicted"/>
<dbReference type="EMBL" id="U59485">
    <property type="protein sequence ID" value="AAD43986.1"/>
    <property type="molecule type" value="Genomic_DNA"/>
</dbReference>
<gene>
    <name evidence="1" type="primary">attI</name>
</gene>
<reference evidence="1" key="1">
    <citation type="journal article" date="1996" name="J. Bacteriol.">
        <title>Requirement for genes with homology to ABC transport systems for attachment and virulence of Agrobacterium tumefaciens.</title>
        <authorList>
            <person name="Matthysse A.G."/>
            <person name="Yarnall H.A."/>
            <person name="Young N."/>
        </authorList>
    </citation>
    <scope>NUCLEOTIDE SEQUENCE</scope>
    <source>
        <strain evidence="1">C58</strain>
    </source>
</reference>
<protein>
    <submittedName>
        <fullName evidence="1">AttI</fullName>
    </submittedName>
</protein>
<accession>Q9WWD7</accession>
<organism evidence="1">
    <name type="scientific">Agrobacterium tumefaciens</name>
    <dbReference type="NCBI Taxonomy" id="358"/>
    <lineage>
        <taxon>Bacteria</taxon>
        <taxon>Pseudomonadati</taxon>
        <taxon>Pseudomonadota</taxon>
        <taxon>Alphaproteobacteria</taxon>
        <taxon>Hyphomicrobiales</taxon>
        <taxon>Rhizobiaceae</taxon>
        <taxon>Rhizobium/Agrobacterium group</taxon>
        <taxon>Agrobacterium</taxon>
        <taxon>Agrobacterium tumefaciens complex</taxon>
    </lineage>
</organism>
<reference evidence="1" key="2">
    <citation type="journal article" date="2000" name="Biochim. Biophys. Acta">
        <title>A region of the Agrobacterium tumefaciens chromosome containing genes required for virulence and attachment to host cells.</title>
        <authorList>
            <person name="Matthysse A.G."/>
            <person name="Yarnall H."/>
            <person name="Boles S.B."/>
            <person name="McMahan S."/>
        </authorList>
    </citation>
    <scope>NUCLEOTIDE SEQUENCE</scope>
    <source>
        <strain evidence="1">C58</strain>
    </source>
</reference>
<dbReference type="AlphaFoldDB" id="Q9WWD7"/>